<feature type="region of interest" description="Disordered" evidence="1">
    <location>
        <begin position="1"/>
        <end position="79"/>
    </location>
</feature>
<accession>A0A5B7CSQ2</accession>
<organism evidence="2 3">
    <name type="scientific">Portunus trituberculatus</name>
    <name type="common">Swimming crab</name>
    <name type="synonym">Neptunus trituberculatus</name>
    <dbReference type="NCBI Taxonomy" id="210409"/>
    <lineage>
        <taxon>Eukaryota</taxon>
        <taxon>Metazoa</taxon>
        <taxon>Ecdysozoa</taxon>
        <taxon>Arthropoda</taxon>
        <taxon>Crustacea</taxon>
        <taxon>Multicrustacea</taxon>
        <taxon>Malacostraca</taxon>
        <taxon>Eumalacostraca</taxon>
        <taxon>Eucarida</taxon>
        <taxon>Decapoda</taxon>
        <taxon>Pleocyemata</taxon>
        <taxon>Brachyura</taxon>
        <taxon>Eubrachyura</taxon>
        <taxon>Portunoidea</taxon>
        <taxon>Portunidae</taxon>
        <taxon>Portuninae</taxon>
        <taxon>Portunus</taxon>
    </lineage>
</organism>
<evidence type="ECO:0000313" key="3">
    <source>
        <dbReference type="Proteomes" id="UP000324222"/>
    </source>
</evidence>
<dbReference type="EMBL" id="VSRR010000159">
    <property type="protein sequence ID" value="MPC11356.1"/>
    <property type="molecule type" value="Genomic_DNA"/>
</dbReference>
<protein>
    <submittedName>
        <fullName evidence="2">Uncharacterized protein</fullName>
    </submittedName>
</protein>
<comment type="caution">
    <text evidence="2">The sequence shown here is derived from an EMBL/GenBank/DDBJ whole genome shotgun (WGS) entry which is preliminary data.</text>
</comment>
<dbReference type="Proteomes" id="UP000324222">
    <property type="component" value="Unassembled WGS sequence"/>
</dbReference>
<feature type="compositionally biased region" description="Basic and acidic residues" evidence="1">
    <location>
        <begin position="69"/>
        <end position="79"/>
    </location>
</feature>
<sequence>MLVRSKTLRPARLASGEGRPRPVCCEHCAGPPPEGGKGEERWRTSGWWTGLGGGEAERNSDSPASQGEGRGEGRREQER</sequence>
<reference evidence="2 3" key="1">
    <citation type="submission" date="2019-05" db="EMBL/GenBank/DDBJ databases">
        <title>Another draft genome of Portunus trituberculatus and its Hox gene families provides insights of decapod evolution.</title>
        <authorList>
            <person name="Jeong J.-H."/>
            <person name="Song I."/>
            <person name="Kim S."/>
            <person name="Choi T."/>
            <person name="Kim D."/>
            <person name="Ryu S."/>
            <person name="Kim W."/>
        </authorList>
    </citation>
    <scope>NUCLEOTIDE SEQUENCE [LARGE SCALE GENOMIC DNA]</scope>
    <source>
        <tissue evidence="2">Muscle</tissue>
    </source>
</reference>
<evidence type="ECO:0000256" key="1">
    <source>
        <dbReference type="SAM" id="MobiDB-lite"/>
    </source>
</evidence>
<name>A0A5B7CSQ2_PORTR</name>
<gene>
    <name evidence="2" type="ORF">E2C01_004017</name>
</gene>
<proteinExistence type="predicted"/>
<keyword evidence="3" id="KW-1185">Reference proteome</keyword>
<evidence type="ECO:0000313" key="2">
    <source>
        <dbReference type="EMBL" id="MPC11356.1"/>
    </source>
</evidence>
<dbReference type="AlphaFoldDB" id="A0A5B7CSQ2"/>